<dbReference type="PROSITE" id="PS00211">
    <property type="entry name" value="ABC_TRANSPORTER_1"/>
    <property type="match status" value="1"/>
</dbReference>
<dbReference type="InterPro" id="IPR050166">
    <property type="entry name" value="ABC_transporter_ATP-bind"/>
</dbReference>
<dbReference type="SMART" id="SM00382">
    <property type="entry name" value="AAA"/>
    <property type="match status" value="1"/>
</dbReference>
<dbReference type="AlphaFoldDB" id="A8I649"/>
<dbReference type="Pfam" id="PF00005">
    <property type="entry name" value="ABC_tran"/>
    <property type="match status" value="1"/>
</dbReference>
<dbReference type="PROSITE" id="PS50893">
    <property type="entry name" value="ABC_TRANSPORTER_2"/>
    <property type="match status" value="1"/>
</dbReference>
<gene>
    <name evidence="7" type="ordered locus">AZC_2363</name>
</gene>
<dbReference type="InterPro" id="IPR027417">
    <property type="entry name" value="P-loop_NTPase"/>
</dbReference>
<dbReference type="Gene3D" id="3.40.50.300">
    <property type="entry name" value="P-loop containing nucleotide triphosphate hydrolases"/>
    <property type="match status" value="1"/>
</dbReference>
<dbReference type="STRING" id="438753.AZC_2363"/>
<evidence type="ECO:0000256" key="2">
    <source>
        <dbReference type="ARBA" id="ARBA00022448"/>
    </source>
</evidence>
<reference evidence="7 8" key="3">
    <citation type="journal article" date="2008" name="BMC Genomics">
        <title>The genome of the versatile nitrogen fixer Azorhizobium caulinodans ORS571.</title>
        <authorList>
            <person name="Lee KB."/>
            <person name="Backer P.D."/>
            <person name="Aono T."/>
            <person name="Liu CT."/>
            <person name="Suzuki S."/>
            <person name="Suzuki T."/>
            <person name="Kaneko T."/>
            <person name="Yamada M."/>
            <person name="Tabata S."/>
            <person name="Kupfer D.M."/>
            <person name="Najar F.Z."/>
            <person name="Wiley G.B."/>
            <person name="Roe B."/>
            <person name="Binnewies T.T."/>
            <person name="Ussery D.W."/>
            <person name="D'Haeze W."/>
            <person name="Herder J.D."/>
            <person name="Gevers D."/>
            <person name="Vereecke D."/>
            <person name="Holsters M."/>
            <person name="Oyaizu H."/>
        </authorList>
    </citation>
    <scope>NUCLEOTIDE SEQUENCE [LARGE SCALE GENOMIC DNA]</scope>
    <source>
        <strain evidence="8">ATCC 43989 / DSM 5975 / JCM 20966 / LMG 6465 / NBRC 14845 / NCIMB 13405 / ORS 571</strain>
    </source>
</reference>
<evidence type="ECO:0000259" key="6">
    <source>
        <dbReference type="PROSITE" id="PS50893"/>
    </source>
</evidence>
<accession>A8I649</accession>
<evidence type="ECO:0000256" key="5">
    <source>
        <dbReference type="SAM" id="MobiDB-lite"/>
    </source>
</evidence>
<sequence length="333" mass="35325">MRVMAASVNFQRPIRSGDLPHPGLRRQSGWLTSRPQSAGLDPGTGGNMTGLNTAAPGALQAAAGAAPAAQLDGVRISFPASGPRGAEFIAVEGASLTVADGEFVAIVGPTGCGKSTLLNATAGLLVPSVGSVSIFGAPLKGLNRSAGYLFQAEALFPWKTVIDNVAIGLDVAGVPTAQARERAAAWLKRVGLGAFADRYPHMLSGGQRKRVGLAQVLIRDPKILLMDEPFGPLDAQTRQIMGNLLLDLWTQDRKAVLFVTHDLDEAIALADRVVIMSAGPASRIIGEWRIGLARPRDIAEVRLLPEFHALHREIWGALREEVVKGYRQTEEVA</sequence>
<feature type="region of interest" description="Disordered" evidence="5">
    <location>
        <begin position="14"/>
        <end position="45"/>
    </location>
</feature>
<dbReference type="CDD" id="cd03293">
    <property type="entry name" value="ABC_NrtD_SsuB_transporters"/>
    <property type="match status" value="1"/>
</dbReference>
<evidence type="ECO:0000256" key="1">
    <source>
        <dbReference type="ARBA" id="ARBA00005417"/>
    </source>
</evidence>
<dbReference type="PANTHER" id="PTHR42788:SF13">
    <property type="entry name" value="ALIPHATIC SULFONATES IMPORT ATP-BINDING PROTEIN SSUB"/>
    <property type="match status" value="1"/>
</dbReference>
<dbReference type="KEGG" id="azc:AZC_2363"/>
<reference evidence="7 8" key="6">
    <citation type="journal article" date="2011" name="Appl. Environ. Microbiol.">
        <title>Involvement of the azorhizobial chromosome partition gene (parA) in the onset of bacteroid differentiation during Sesbania rostrata stem nodule development.</title>
        <authorList>
            <person name="Liu CT."/>
            <person name="Lee KB."/>
            <person name="Wang YS."/>
            <person name="Peng MH."/>
            <person name="Lee KT."/>
            <person name="Suzuki S."/>
            <person name="Suzuki T."/>
            <person name="Oyaizu H."/>
        </authorList>
    </citation>
    <scope>NUCLEOTIDE SEQUENCE [LARGE SCALE GENOMIC DNA]</scope>
    <source>
        <strain evidence="8">ATCC 43989 / DSM 5975 / JCM 20966 / LMG 6465 / NBRC 14845 / NCIMB 13405 / ORS 571</strain>
    </source>
</reference>
<dbReference type="EMBL" id="AP009384">
    <property type="protein sequence ID" value="BAF88361.1"/>
    <property type="molecule type" value="Genomic_DNA"/>
</dbReference>
<proteinExistence type="inferred from homology"/>
<dbReference type="SUPFAM" id="SSF52540">
    <property type="entry name" value="P-loop containing nucleoside triphosphate hydrolases"/>
    <property type="match status" value="1"/>
</dbReference>
<dbReference type="eggNOG" id="COG1116">
    <property type="taxonomic scope" value="Bacteria"/>
</dbReference>
<keyword evidence="8" id="KW-1185">Reference proteome</keyword>
<comment type="similarity">
    <text evidence="1">Belongs to the ABC transporter superfamily.</text>
</comment>
<keyword evidence="3" id="KW-0547">Nucleotide-binding</keyword>
<organism evidence="7 8">
    <name type="scientific">Azorhizobium caulinodans (strain ATCC 43989 / DSM 5975 / JCM 20966 / LMG 6465 / NBRC 14845 / NCIMB 13405 / ORS 571)</name>
    <dbReference type="NCBI Taxonomy" id="438753"/>
    <lineage>
        <taxon>Bacteria</taxon>
        <taxon>Pseudomonadati</taxon>
        <taxon>Pseudomonadota</taxon>
        <taxon>Alphaproteobacteria</taxon>
        <taxon>Hyphomicrobiales</taxon>
        <taxon>Xanthobacteraceae</taxon>
        <taxon>Azorhizobium</taxon>
    </lineage>
</organism>
<keyword evidence="2" id="KW-0813">Transport</keyword>
<protein>
    <submittedName>
        <fullName evidence="7">ABC transporter ATP-binding protein</fullName>
    </submittedName>
</protein>
<dbReference type="HOGENOM" id="CLU_000604_1_22_5"/>
<dbReference type="GO" id="GO:0005524">
    <property type="term" value="F:ATP binding"/>
    <property type="evidence" value="ECO:0007669"/>
    <property type="project" value="UniProtKB-KW"/>
</dbReference>
<dbReference type="PANTHER" id="PTHR42788">
    <property type="entry name" value="TAURINE IMPORT ATP-BINDING PROTEIN-RELATED"/>
    <property type="match status" value="1"/>
</dbReference>
<feature type="domain" description="ABC transporter" evidence="6">
    <location>
        <begin position="69"/>
        <end position="303"/>
    </location>
</feature>
<dbReference type="InterPro" id="IPR003439">
    <property type="entry name" value="ABC_transporter-like_ATP-bd"/>
</dbReference>
<evidence type="ECO:0000256" key="3">
    <source>
        <dbReference type="ARBA" id="ARBA00022741"/>
    </source>
</evidence>
<keyword evidence="4 7" id="KW-0067">ATP-binding</keyword>
<dbReference type="GO" id="GO:0016887">
    <property type="term" value="F:ATP hydrolysis activity"/>
    <property type="evidence" value="ECO:0007669"/>
    <property type="project" value="InterPro"/>
</dbReference>
<evidence type="ECO:0000313" key="7">
    <source>
        <dbReference type="EMBL" id="BAF88361.1"/>
    </source>
</evidence>
<dbReference type="Proteomes" id="UP000000270">
    <property type="component" value="Chromosome"/>
</dbReference>
<reference evidence="7 8" key="4">
    <citation type="journal article" date="2009" name="Appl. Environ. Microbiol.">
        <title>Comparative genome-wide transcriptional profiling of Azorhizobium caulinodans ORS571 grown under free-living and symbiotic conditions.</title>
        <authorList>
            <person name="Tsukada S."/>
            <person name="Aono T."/>
            <person name="Akiba N."/>
            <person name="Lee KB."/>
            <person name="Liu CT."/>
            <person name="Toyazaki H."/>
            <person name="Oyaizu H."/>
        </authorList>
    </citation>
    <scope>NUCLEOTIDE SEQUENCE [LARGE SCALE GENOMIC DNA]</scope>
    <source>
        <strain evidence="8">ATCC 43989 / DSM 5975 / JCM 20966 / LMG 6465 / NBRC 14845 / NCIMB 13405 / ORS 571</strain>
    </source>
</reference>
<dbReference type="InterPro" id="IPR017871">
    <property type="entry name" value="ABC_transporter-like_CS"/>
</dbReference>
<dbReference type="InterPro" id="IPR003593">
    <property type="entry name" value="AAA+_ATPase"/>
</dbReference>
<reference evidence="7 8" key="1">
    <citation type="journal article" date="2007" name="Appl. Environ. Microbiol.">
        <title>Rhizobial factors required for stem nodule maturation and maintenance in Sesbania rostrata-Azorhizobium caulinodans ORS571 symbiosis.</title>
        <authorList>
            <person name="Suzuki S."/>
            <person name="Aono T."/>
            <person name="Lee KB."/>
            <person name="Suzuki T."/>
            <person name="Liu CT."/>
            <person name="Miwa H."/>
            <person name="Wakao S."/>
            <person name="Iki T."/>
            <person name="Oyaizu H."/>
        </authorList>
    </citation>
    <scope>NUCLEOTIDE SEQUENCE [LARGE SCALE GENOMIC DNA]</scope>
    <source>
        <strain evidence="8">ATCC 43989 / DSM 5975 / JCM 20966 / LMG 6465 / NBRC 14845 / NCIMB 13405 / ORS 571</strain>
    </source>
</reference>
<evidence type="ECO:0000256" key="4">
    <source>
        <dbReference type="ARBA" id="ARBA00022840"/>
    </source>
</evidence>
<evidence type="ECO:0000313" key="8">
    <source>
        <dbReference type="Proteomes" id="UP000000270"/>
    </source>
</evidence>
<reference evidence="8" key="2">
    <citation type="submission" date="2007-04" db="EMBL/GenBank/DDBJ databases">
        <title>Complete genome sequence of the nitrogen-fixing bacterium Azorhizobium caulinodans ORS571.</title>
        <authorList>
            <person name="Lee K.B."/>
            <person name="Backer P.D."/>
            <person name="Aono T."/>
            <person name="Liu C.T."/>
            <person name="Suzuki S."/>
            <person name="Suzuki T."/>
            <person name="Kaneko T."/>
            <person name="Yamada M."/>
            <person name="Tabata S."/>
            <person name="Kupfer D.M."/>
            <person name="Najar F.Z."/>
            <person name="Wiley G.B."/>
            <person name="Roe B."/>
            <person name="Binnewies T."/>
            <person name="Ussery D."/>
            <person name="Vereecke D."/>
            <person name="Gevers D."/>
            <person name="Holsters M."/>
            <person name="Oyaizu H."/>
        </authorList>
    </citation>
    <scope>NUCLEOTIDE SEQUENCE [LARGE SCALE GENOMIC DNA]</scope>
    <source>
        <strain evidence="8">ATCC 43989 / DSM 5975 / JCM 20966 / LMG 6465 / NBRC 14845 / NCIMB 13405 / ORS 571</strain>
    </source>
</reference>
<name>A8I649_AZOC5</name>
<reference evidence="7 8" key="5">
    <citation type="journal article" date="2010" name="Appl. Environ. Microbiol.">
        <title>phrR-like gene praR of Azorhizobium caulinodans ORS571 is essential for symbiosis with Sesbania rostrata and is involved in expression of reb genes.</title>
        <authorList>
            <person name="Akiba N."/>
            <person name="Aono T."/>
            <person name="Toyazaki H."/>
            <person name="Sato S."/>
            <person name="Oyaizu H."/>
        </authorList>
    </citation>
    <scope>NUCLEOTIDE SEQUENCE [LARGE SCALE GENOMIC DNA]</scope>
    <source>
        <strain evidence="8">ATCC 43989 / DSM 5975 / JCM 20966 / LMG 6465 / NBRC 14845 / NCIMB 13405 / ORS 571</strain>
    </source>
</reference>